<dbReference type="Proteomes" id="UP000035996">
    <property type="component" value="Unassembled WGS sequence"/>
</dbReference>
<name>A0A0J6CVL7_9BACL</name>
<dbReference type="Gene3D" id="1.20.120.20">
    <property type="entry name" value="Apolipoprotein"/>
    <property type="match status" value="1"/>
</dbReference>
<evidence type="ECO:0000313" key="3">
    <source>
        <dbReference type="EMBL" id="KMM36104.1"/>
    </source>
</evidence>
<proteinExistence type="predicted"/>
<protein>
    <submittedName>
        <fullName evidence="3">Uncharacterized protein</fullName>
    </submittedName>
</protein>
<feature type="region of interest" description="Disordered" evidence="1">
    <location>
        <begin position="124"/>
        <end position="167"/>
    </location>
</feature>
<comment type="caution">
    <text evidence="3">The sequence shown here is derived from an EMBL/GenBank/DDBJ whole genome shotgun (WGS) entry which is preliminary data.</text>
</comment>
<evidence type="ECO:0000256" key="1">
    <source>
        <dbReference type="SAM" id="MobiDB-lite"/>
    </source>
</evidence>
<dbReference type="AlphaFoldDB" id="A0A0J6CVL7"/>
<feature type="compositionally biased region" description="Polar residues" evidence="1">
    <location>
        <begin position="148"/>
        <end position="167"/>
    </location>
</feature>
<keyword evidence="2" id="KW-0472">Membrane</keyword>
<dbReference type="STRING" id="157733.AB986_18365"/>
<dbReference type="RefSeq" id="WP_048313081.1">
    <property type="nucleotide sequence ID" value="NZ_CP119526.1"/>
</dbReference>
<evidence type="ECO:0000256" key="2">
    <source>
        <dbReference type="SAM" id="Phobius"/>
    </source>
</evidence>
<feature type="transmembrane region" description="Helical" evidence="2">
    <location>
        <begin position="15"/>
        <end position="32"/>
    </location>
</feature>
<keyword evidence="2" id="KW-0812">Transmembrane</keyword>
<reference evidence="3" key="1">
    <citation type="submission" date="2015-06" db="EMBL/GenBank/DDBJ databases">
        <authorList>
            <person name="Liu B."/>
            <person name="Wang J."/>
            <person name="Zhu Y."/>
            <person name="Liu G."/>
            <person name="Chen Q."/>
            <person name="Zheng C."/>
            <person name="Che J."/>
            <person name="Ge C."/>
            <person name="Shi H."/>
            <person name="Pan Z."/>
            <person name="Liu X."/>
        </authorList>
    </citation>
    <scope>NUCLEOTIDE SEQUENCE [LARGE SCALE GENOMIC DNA]</scope>
    <source>
        <strain evidence="3">DSM 16346</strain>
    </source>
</reference>
<feature type="compositionally biased region" description="Basic and acidic residues" evidence="1">
    <location>
        <begin position="124"/>
        <end position="134"/>
    </location>
</feature>
<sequence length="167" mass="17831">MQTTTTVNEEKNGKLVKGILVGAIVGGAVAMLDSTTRNKVRSTAGNVKSSSQGFYTRVKENPSEVKDDWMDRIQSASTVLKEAMNDAQSLYEKVNDEVVDQVNQVKEDSTEVLSTAKEAGEDLKDIGSKVKDAGQEVSGDEGYEPTNVPGSETRTPGSTSANPNTTL</sequence>
<keyword evidence="2" id="KW-1133">Transmembrane helix</keyword>
<evidence type="ECO:0000313" key="4">
    <source>
        <dbReference type="Proteomes" id="UP000035996"/>
    </source>
</evidence>
<accession>A0A0J6CVL7</accession>
<keyword evidence="4" id="KW-1185">Reference proteome</keyword>
<gene>
    <name evidence="3" type="ORF">AB986_18365</name>
</gene>
<organism evidence="3 4">
    <name type="scientific">Guptibacillus hwajinpoensis</name>
    <dbReference type="NCBI Taxonomy" id="208199"/>
    <lineage>
        <taxon>Bacteria</taxon>
        <taxon>Bacillati</taxon>
        <taxon>Bacillota</taxon>
        <taxon>Bacilli</taxon>
        <taxon>Bacillales</taxon>
        <taxon>Guptibacillaceae</taxon>
        <taxon>Guptibacillus</taxon>
    </lineage>
</organism>
<dbReference type="EMBL" id="LELK01000009">
    <property type="protein sequence ID" value="KMM36104.1"/>
    <property type="molecule type" value="Genomic_DNA"/>
</dbReference>